<dbReference type="AlphaFoldDB" id="A0A2L1GP87"/>
<evidence type="ECO:0000256" key="1">
    <source>
        <dbReference type="ARBA" id="ARBA00022741"/>
    </source>
</evidence>
<dbReference type="EMBL" id="CP021255">
    <property type="protein sequence ID" value="AVD71437.1"/>
    <property type="molecule type" value="Genomic_DNA"/>
</dbReference>
<dbReference type="GO" id="GO:0005524">
    <property type="term" value="F:ATP binding"/>
    <property type="evidence" value="ECO:0007669"/>
    <property type="project" value="UniProtKB-KW"/>
</dbReference>
<evidence type="ECO:0000259" key="3">
    <source>
        <dbReference type="Pfam" id="PF00501"/>
    </source>
</evidence>
<protein>
    <submittedName>
        <fullName evidence="4">Long-chain fatty acid--CoA ligase</fullName>
    </submittedName>
</protein>
<dbReference type="RefSeq" id="WP_104936698.1">
    <property type="nucleotide sequence ID" value="NZ_CP021255.1"/>
</dbReference>
<dbReference type="Proteomes" id="UP000239867">
    <property type="component" value="Chromosome"/>
</dbReference>
<dbReference type="Gene3D" id="3.40.50.12780">
    <property type="entry name" value="N-terminal domain of ligase-like"/>
    <property type="match status" value="1"/>
</dbReference>
<dbReference type="Pfam" id="PF00501">
    <property type="entry name" value="AMP-binding"/>
    <property type="match status" value="1"/>
</dbReference>
<accession>A0A2L1GP87</accession>
<feature type="domain" description="AMP-dependent synthetase/ligase" evidence="3">
    <location>
        <begin position="29"/>
        <end position="420"/>
    </location>
</feature>
<dbReference type="GO" id="GO:0004467">
    <property type="term" value="F:long-chain fatty acid-CoA ligase activity"/>
    <property type="evidence" value="ECO:0007669"/>
    <property type="project" value="TreeGrafter"/>
</dbReference>
<dbReference type="GO" id="GO:0016020">
    <property type="term" value="C:membrane"/>
    <property type="evidence" value="ECO:0007669"/>
    <property type="project" value="TreeGrafter"/>
</dbReference>
<dbReference type="InterPro" id="IPR000873">
    <property type="entry name" value="AMP-dep_synth/lig_dom"/>
</dbReference>
<gene>
    <name evidence="4" type="ORF">CAY53_08140</name>
</gene>
<reference evidence="4 5" key="1">
    <citation type="journal article" date="2018" name="MBio">
        <title>Insights into the evolution of host association through the isolation and characterization of a novel human periodontal pathobiont, Desulfobulbus oralis.</title>
        <authorList>
            <person name="Cross K.L."/>
            <person name="Chirania P."/>
            <person name="Xiong W."/>
            <person name="Beall C.J."/>
            <person name="Elkins J.G."/>
            <person name="Giannone R.J."/>
            <person name="Griffen A.L."/>
            <person name="Guss A.M."/>
            <person name="Hettich R.L."/>
            <person name="Joshi S.S."/>
            <person name="Mokrzan E.M."/>
            <person name="Martin R.K."/>
            <person name="Zhulin I.B."/>
            <person name="Leys E.J."/>
            <person name="Podar M."/>
        </authorList>
    </citation>
    <scope>NUCLEOTIDE SEQUENCE [LARGE SCALE GENOMIC DNA]</scope>
    <source>
        <strain evidence="4 5">ORNL</strain>
    </source>
</reference>
<name>A0A2L1GP87_9BACT</name>
<evidence type="ECO:0000313" key="4">
    <source>
        <dbReference type="EMBL" id="AVD71437.1"/>
    </source>
</evidence>
<dbReference type="OrthoDB" id="9803968at2"/>
<keyword evidence="4" id="KW-0436">Ligase</keyword>
<keyword evidence="2" id="KW-0067">ATP-binding</keyword>
<proteinExistence type="predicted"/>
<organism evidence="4 5">
    <name type="scientific">Desulfobulbus oralis</name>
    <dbReference type="NCBI Taxonomy" id="1986146"/>
    <lineage>
        <taxon>Bacteria</taxon>
        <taxon>Pseudomonadati</taxon>
        <taxon>Thermodesulfobacteriota</taxon>
        <taxon>Desulfobulbia</taxon>
        <taxon>Desulfobulbales</taxon>
        <taxon>Desulfobulbaceae</taxon>
        <taxon>Desulfobulbus</taxon>
    </lineage>
</organism>
<keyword evidence="5" id="KW-1185">Reference proteome</keyword>
<evidence type="ECO:0000313" key="5">
    <source>
        <dbReference type="Proteomes" id="UP000239867"/>
    </source>
</evidence>
<dbReference type="KEGG" id="deo:CAY53_08140"/>
<dbReference type="PANTHER" id="PTHR43272">
    <property type="entry name" value="LONG-CHAIN-FATTY-ACID--COA LIGASE"/>
    <property type="match status" value="1"/>
</dbReference>
<sequence>MPGPAESPANVAALRTGAGSINALIDLSCAQYSAQPAIGQALEQAISYGVLHKQILALALRLRQAGVGPGSRVAIMGENSANWVIAWLSTVRLGAAVVPVFPETPAMDLRHMLNQAGCDTLFVTGKQLDKIYDLQHQLETLITLDNAQDPLGLLSPLAFDDFLQEGYGLLKSGNQDPFPEVGPDELACILYTSGASGLPRAVMLSHANFCANAQSASGLIALAPGTVFVSVLPLSHAYEFTVGLLLPLLCGCRVAYVGRTPTPAIVQKICSHERPQVVLVAPLILEEIYKKRVMAQLENNRTMGFFCRFDSIRKLFFRKAGLRLMDFFGGRLRLLGIGGAALNPEIERFLLQAGLPFVVGYGVSEASPLLAAGPVGDPGIAPGSTGKAVRNVRLRIDNPDPETGIGEIQAQGPNIMQGYLNDPEATKAALIEDGWLRTGDLGRLDEAGNLFICGRLNSVIVLASGENIYPEAIEHKLNAMPFVQESLVRENMGILEALVYPDADWLDSRTRGDHRAKRQEYLNRLLNEMRREVNESLPISSRINRVLVWPEPFSKTATHRIKRFLYTL</sequence>
<dbReference type="InterPro" id="IPR042099">
    <property type="entry name" value="ANL_N_sf"/>
</dbReference>
<dbReference type="PANTHER" id="PTHR43272:SF33">
    <property type="entry name" value="AMP-BINDING DOMAIN-CONTAINING PROTEIN-RELATED"/>
    <property type="match status" value="1"/>
</dbReference>
<evidence type="ECO:0000256" key="2">
    <source>
        <dbReference type="ARBA" id="ARBA00022840"/>
    </source>
</evidence>
<dbReference type="SUPFAM" id="SSF56801">
    <property type="entry name" value="Acetyl-CoA synthetase-like"/>
    <property type="match status" value="1"/>
</dbReference>
<keyword evidence="1" id="KW-0547">Nucleotide-binding</keyword>